<protein>
    <submittedName>
        <fullName evidence="6">RND family efflux transporter MFP subunit</fullName>
    </submittedName>
</protein>
<dbReference type="GO" id="GO:1990281">
    <property type="term" value="C:efflux pump complex"/>
    <property type="evidence" value="ECO:0007669"/>
    <property type="project" value="TreeGrafter"/>
</dbReference>
<dbReference type="STRING" id="1188229.GlitD10_2852"/>
<evidence type="ECO:0000256" key="1">
    <source>
        <dbReference type="ARBA" id="ARBA00009477"/>
    </source>
</evidence>
<feature type="domain" description="YbhG-like alpha-helical hairpin" evidence="4">
    <location>
        <begin position="104"/>
        <end position="231"/>
    </location>
</feature>
<proteinExistence type="inferred from homology"/>
<feature type="transmembrane region" description="Helical" evidence="3">
    <location>
        <begin position="14"/>
        <end position="33"/>
    </location>
</feature>
<dbReference type="GO" id="GO:0015562">
    <property type="term" value="F:efflux transmembrane transporter activity"/>
    <property type="evidence" value="ECO:0007669"/>
    <property type="project" value="TreeGrafter"/>
</dbReference>
<dbReference type="Gene3D" id="2.40.50.100">
    <property type="match status" value="1"/>
</dbReference>
<organism evidence="6 7">
    <name type="scientific">Gloeomargarita lithophora Alchichica-D10</name>
    <dbReference type="NCBI Taxonomy" id="1188229"/>
    <lineage>
        <taxon>Bacteria</taxon>
        <taxon>Bacillati</taxon>
        <taxon>Cyanobacteriota</taxon>
        <taxon>Cyanophyceae</taxon>
        <taxon>Gloeomargaritales</taxon>
        <taxon>Gloeomargaritaceae</taxon>
        <taxon>Gloeomargarita</taxon>
    </lineage>
</organism>
<keyword evidence="3" id="KW-0812">Transmembrane</keyword>
<keyword evidence="3" id="KW-1133">Transmembrane helix</keyword>
<dbReference type="InterPro" id="IPR058627">
    <property type="entry name" value="MdtA-like_C"/>
</dbReference>
<gene>
    <name evidence="6" type="ORF">GlitD10_2852</name>
</gene>
<dbReference type="PANTHER" id="PTHR30469">
    <property type="entry name" value="MULTIDRUG RESISTANCE PROTEIN MDTA"/>
    <property type="match status" value="1"/>
</dbReference>
<evidence type="ECO:0000259" key="4">
    <source>
        <dbReference type="Pfam" id="PF25881"/>
    </source>
</evidence>
<dbReference type="OrthoDB" id="266524at2"/>
<dbReference type="Gene3D" id="2.40.30.170">
    <property type="match status" value="1"/>
</dbReference>
<keyword evidence="3" id="KW-0472">Membrane</keyword>
<evidence type="ECO:0000256" key="3">
    <source>
        <dbReference type="SAM" id="Phobius"/>
    </source>
</evidence>
<evidence type="ECO:0000259" key="5">
    <source>
        <dbReference type="Pfam" id="PF25967"/>
    </source>
</evidence>
<dbReference type="KEGG" id="glt:GlitD10_2852"/>
<evidence type="ECO:0000256" key="2">
    <source>
        <dbReference type="SAM" id="Coils"/>
    </source>
</evidence>
<dbReference type="AlphaFoldDB" id="A0A1J0AGX2"/>
<dbReference type="InterPro" id="IPR059052">
    <property type="entry name" value="HH_YbhG-like"/>
</dbReference>
<feature type="coiled-coil region" evidence="2">
    <location>
        <begin position="99"/>
        <end position="159"/>
    </location>
</feature>
<dbReference type="SUPFAM" id="SSF111369">
    <property type="entry name" value="HlyD-like secretion proteins"/>
    <property type="match status" value="1"/>
</dbReference>
<dbReference type="PANTHER" id="PTHR30469:SF11">
    <property type="entry name" value="BLL4320 PROTEIN"/>
    <property type="match status" value="1"/>
</dbReference>
<dbReference type="Pfam" id="PF25881">
    <property type="entry name" value="HH_YBHG"/>
    <property type="match status" value="1"/>
</dbReference>
<name>A0A1J0AGX2_9CYAN</name>
<feature type="domain" description="Multidrug resistance protein MdtA-like C-terminal permuted SH3" evidence="5">
    <location>
        <begin position="353"/>
        <end position="409"/>
    </location>
</feature>
<accession>A0A1J0AGX2</accession>
<dbReference type="Gene3D" id="1.10.287.470">
    <property type="entry name" value="Helix hairpin bin"/>
    <property type="match status" value="1"/>
</dbReference>
<dbReference type="NCBIfam" id="TIGR01730">
    <property type="entry name" value="RND_mfp"/>
    <property type="match status" value="1"/>
</dbReference>
<dbReference type="Gene3D" id="2.40.420.20">
    <property type="match status" value="1"/>
</dbReference>
<evidence type="ECO:0000313" key="7">
    <source>
        <dbReference type="Proteomes" id="UP000180235"/>
    </source>
</evidence>
<dbReference type="Proteomes" id="UP000180235">
    <property type="component" value="Chromosome"/>
</dbReference>
<comment type="similarity">
    <text evidence="1">Belongs to the membrane fusion protein (MFP) (TC 8.A.1) family.</text>
</comment>
<sequence length="420" mass="45965">MPGWDWRVWLGNKIALVTLLLAGVGLGLIILNAGRRSPERVASPLPVQVTRLEPVASYLVTRFYTGEVVATRRSELGFERGGMVVAIAYDRGQRVLAGAVVARLDTQNLQAELAQLQAERLRAIAQLQELQTGPRREVMAAARSEVANLENQLRLENLRRERRRSLYEEGAISREQLDEVSFNRDALAERLAAARSRWEELANGTRPEVIAAQKATVAQIEASINNVQITIAKSLLRAPFAGVVGERRVDEGTVVQAGQGILRLVEQTQPEVEIGVPPQVAARLTLGSSQTVQVGQRTYAARLIALQPETEPQTRTRTVVLQLQGTELGLPAPGEIARLSVTQTVAMSGYWLPVMALAKGERGLWSVLVLGENNRVQRRDVEVLHTDGERVLVRGTVSPGESVVSQGMHRLVGGQVVQPK</sequence>
<keyword evidence="7" id="KW-1185">Reference proteome</keyword>
<keyword evidence="2" id="KW-0175">Coiled coil</keyword>
<dbReference type="Pfam" id="PF25967">
    <property type="entry name" value="RND-MFP_C"/>
    <property type="match status" value="1"/>
</dbReference>
<dbReference type="InterPro" id="IPR006143">
    <property type="entry name" value="RND_pump_MFP"/>
</dbReference>
<evidence type="ECO:0000313" key="6">
    <source>
        <dbReference type="EMBL" id="APB35196.1"/>
    </source>
</evidence>
<dbReference type="EMBL" id="CP017675">
    <property type="protein sequence ID" value="APB35196.1"/>
    <property type="molecule type" value="Genomic_DNA"/>
</dbReference>
<reference evidence="6 7" key="1">
    <citation type="submission" date="2016-10" db="EMBL/GenBank/DDBJ databases">
        <title>Description of Gloeomargarita lithophora gen. nov., sp. nov., a thylakoid-bearing basal-branching cyanobacterium with intracellular carbonates, and proposal for Gloeomargaritales ord. nov.</title>
        <authorList>
            <person name="Moreira D."/>
            <person name="Tavera R."/>
            <person name="Benzerara K."/>
            <person name="Skouri-Panet F."/>
            <person name="Couradeau E."/>
            <person name="Gerard E."/>
            <person name="Loussert C."/>
            <person name="Novelo E."/>
            <person name="Zivanovic Y."/>
            <person name="Lopez-Garcia P."/>
        </authorList>
    </citation>
    <scope>NUCLEOTIDE SEQUENCE [LARGE SCALE GENOMIC DNA]</scope>
    <source>
        <strain evidence="6 7">D10</strain>
    </source>
</reference>